<feature type="transmembrane region" description="Helical" evidence="1">
    <location>
        <begin position="12"/>
        <end position="29"/>
    </location>
</feature>
<protein>
    <submittedName>
        <fullName evidence="2">ATP synthase F0 subunit 8</fullName>
    </submittedName>
</protein>
<dbReference type="EMBL" id="KM244706">
    <property type="protein sequence ID" value="AIW06364.1"/>
    <property type="molecule type" value="Genomic_DNA"/>
</dbReference>
<evidence type="ECO:0000313" key="3">
    <source>
        <dbReference type="EMBL" id="QXM14771.1"/>
    </source>
</evidence>
<accession>A0A0A0RZG3</accession>
<keyword evidence="1" id="KW-0812">Transmembrane</keyword>
<evidence type="ECO:0000256" key="1">
    <source>
        <dbReference type="SAM" id="Phobius"/>
    </source>
</evidence>
<keyword evidence="2" id="KW-0496">Mitochondrion</keyword>
<reference evidence="3" key="3">
    <citation type="submission" date="2021-07" db="EMBL/GenBank/DDBJ databases">
        <title>the mitochondrial genome of Menochilus sexmaculata (Fabricius).</title>
        <authorList>
            <person name="Peng Z."/>
        </authorList>
    </citation>
    <scope>NUCLEOTIDE SEQUENCE</scope>
</reference>
<sequence length="50" mass="6171">MPQAMPMNWLNLYMIFTLTFILINIKMYYNFNSNPKLNTLINKKIKSWKW</sequence>
<name>A0A0A0RZG3_9CUCU</name>
<keyword evidence="1" id="KW-0472">Membrane</keyword>
<keyword evidence="1" id="KW-1133">Transmembrane helix</keyword>
<reference evidence="2" key="1">
    <citation type="journal article" date="2014" name="Nucleic Acids Res.">
        <title>Multiplex sequencing of pooled mitochondrial genomes-a crucial step toward biodiversity analysis using mito-metagenomics.</title>
        <authorList>
            <person name="Tang M."/>
            <person name="Tan M."/>
            <person name="Meng G."/>
            <person name="Yang S."/>
            <person name="Su X."/>
            <person name="Liu S."/>
            <person name="Song W."/>
            <person name="Li Y."/>
            <person name="Wu Q."/>
            <person name="Zhang A."/>
            <person name="Zhou X."/>
        </authorList>
    </citation>
    <scope>NUCLEOTIDE SEQUENCE</scope>
    <source>
        <strain evidence="2">CL79</strain>
    </source>
</reference>
<reference evidence="3" key="2">
    <citation type="submission" date="2021-06" db="EMBL/GenBank/DDBJ databases">
        <authorList>
            <person name="Tang X."/>
        </authorList>
    </citation>
    <scope>NUCLEOTIDE SEQUENCE</scope>
</reference>
<geneLocation type="mitochondrion" evidence="2"/>
<gene>
    <name evidence="2" type="primary">ATP8</name>
</gene>
<proteinExistence type="predicted"/>
<dbReference type="AlphaFoldDB" id="A0A0A0RZG3"/>
<evidence type="ECO:0000313" key="2">
    <source>
        <dbReference type="EMBL" id="AIW06364.1"/>
    </source>
</evidence>
<organism evidence="2">
    <name type="scientific">Cheilomenes sexmaculata</name>
    <dbReference type="NCBI Taxonomy" id="158622"/>
    <lineage>
        <taxon>Eukaryota</taxon>
        <taxon>Metazoa</taxon>
        <taxon>Ecdysozoa</taxon>
        <taxon>Arthropoda</taxon>
        <taxon>Hexapoda</taxon>
        <taxon>Insecta</taxon>
        <taxon>Pterygota</taxon>
        <taxon>Neoptera</taxon>
        <taxon>Endopterygota</taxon>
        <taxon>Coleoptera</taxon>
        <taxon>Polyphaga</taxon>
        <taxon>Cucujiformia</taxon>
        <taxon>Coccinelloidea</taxon>
        <taxon>Coccinellidae</taxon>
        <taxon>Coccinellinae</taxon>
        <taxon>Coccinellini</taxon>
        <taxon>Cheilomenes</taxon>
    </lineage>
</organism>
<dbReference type="EMBL" id="MZ334467">
    <property type="protein sequence ID" value="QXM14771.1"/>
    <property type="molecule type" value="Genomic_DNA"/>
</dbReference>